<name>A0A3M9NAY0_9BACT</name>
<organism evidence="3 4">
    <name type="scientific">Hanamia caeni</name>
    <dbReference type="NCBI Taxonomy" id="2294116"/>
    <lineage>
        <taxon>Bacteria</taxon>
        <taxon>Pseudomonadati</taxon>
        <taxon>Bacteroidota</taxon>
        <taxon>Chitinophagia</taxon>
        <taxon>Chitinophagales</taxon>
        <taxon>Chitinophagaceae</taxon>
        <taxon>Hanamia</taxon>
    </lineage>
</organism>
<dbReference type="Proteomes" id="UP000267223">
    <property type="component" value="Unassembled WGS sequence"/>
</dbReference>
<dbReference type="InterPro" id="IPR036291">
    <property type="entry name" value="NAD(P)-bd_dom_sf"/>
</dbReference>
<protein>
    <submittedName>
        <fullName evidence="3">Gfo/Idh/MocA family oxidoreductase</fullName>
    </submittedName>
</protein>
<dbReference type="Pfam" id="PF22725">
    <property type="entry name" value="GFO_IDH_MocA_C3"/>
    <property type="match status" value="1"/>
</dbReference>
<dbReference type="Gene3D" id="3.40.50.720">
    <property type="entry name" value="NAD(P)-binding Rossmann-like Domain"/>
    <property type="match status" value="1"/>
</dbReference>
<proteinExistence type="predicted"/>
<dbReference type="PANTHER" id="PTHR43249:SF1">
    <property type="entry name" value="D-GLUCOSIDE 3-DEHYDROGENASE"/>
    <property type="match status" value="1"/>
</dbReference>
<dbReference type="InterPro" id="IPR055170">
    <property type="entry name" value="GFO_IDH_MocA-like_dom"/>
</dbReference>
<dbReference type="InterPro" id="IPR052515">
    <property type="entry name" value="Gfo/Idh/MocA_Oxidoreductase"/>
</dbReference>
<comment type="caution">
    <text evidence="3">The sequence shown here is derived from an EMBL/GenBank/DDBJ whole genome shotgun (WGS) entry which is preliminary data.</text>
</comment>
<evidence type="ECO:0000259" key="2">
    <source>
        <dbReference type="Pfam" id="PF22725"/>
    </source>
</evidence>
<dbReference type="Gene3D" id="3.30.360.10">
    <property type="entry name" value="Dihydrodipicolinate Reductase, domain 2"/>
    <property type="match status" value="1"/>
</dbReference>
<feature type="domain" description="GFO/IDH/MocA-like oxidoreductase" evidence="2">
    <location>
        <begin position="132"/>
        <end position="259"/>
    </location>
</feature>
<evidence type="ECO:0000313" key="3">
    <source>
        <dbReference type="EMBL" id="RNI34535.1"/>
    </source>
</evidence>
<dbReference type="RefSeq" id="WP_123121594.1">
    <property type="nucleotide sequence ID" value="NZ_RJJR01000013.1"/>
</dbReference>
<dbReference type="AlphaFoldDB" id="A0A3M9NAY0"/>
<evidence type="ECO:0000259" key="1">
    <source>
        <dbReference type="Pfam" id="PF01408"/>
    </source>
</evidence>
<dbReference type="OrthoDB" id="9795543at2"/>
<accession>A0A3M9NAY0</accession>
<sequence>MENIKWGMIGCGDVTEIKSGPAFNKVENSSLVAVMRRDAEKAKDYAHRHGVSKWYDDANKLINDGEVNAIYIATPPSSHEQYAMAAINAGKPVYIEKPVALNYASANMIARVAAEKNVKVSIAHYRRGQPLFKKVKELLNEKVIGIPRFVKLEFYKKQLEKEALSIPKVSWRVNPQIAGGGLFHDIAPHQLDLMYWFFGEIEKATGFAANQDKLYDADDMVSGNILFKSGLLFSGTWNFNITKELEKDVCEIYGSEGKLSFPIFEHKKIVIQKNGITEEILFEPLQHVQQPLIQEVVNYFLDKAPNPSSAEDGAVVMKLLDDFTRK</sequence>
<dbReference type="InterPro" id="IPR000683">
    <property type="entry name" value="Gfo/Idh/MocA-like_OxRdtase_N"/>
</dbReference>
<dbReference type="SUPFAM" id="SSF51735">
    <property type="entry name" value="NAD(P)-binding Rossmann-fold domains"/>
    <property type="match status" value="1"/>
</dbReference>
<dbReference type="SUPFAM" id="SSF55347">
    <property type="entry name" value="Glyceraldehyde-3-phosphate dehydrogenase-like, C-terminal domain"/>
    <property type="match status" value="1"/>
</dbReference>
<dbReference type="Pfam" id="PF01408">
    <property type="entry name" value="GFO_IDH_MocA"/>
    <property type="match status" value="1"/>
</dbReference>
<dbReference type="EMBL" id="RJJR01000013">
    <property type="protein sequence ID" value="RNI34535.1"/>
    <property type="molecule type" value="Genomic_DNA"/>
</dbReference>
<keyword evidence="4" id="KW-1185">Reference proteome</keyword>
<reference evidence="3 4" key="1">
    <citation type="submission" date="2018-11" db="EMBL/GenBank/DDBJ databases">
        <title>Draft genome sequence of Ferruginibacter sp. BO-59.</title>
        <authorList>
            <person name="Im W.T."/>
        </authorList>
    </citation>
    <scope>NUCLEOTIDE SEQUENCE [LARGE SCALE GENOMIC DNA]</scope>
    <source>
        <strain evidence="3 4">BO-59</strain>
    </source>
</reference>
<feature type="domain" description="Gfo/Idh/MocA-like oxidoreductase N-terminal" evidence="1">
    <location>
        <begin position="4"/>
        <end position="124"/>
    </location>
</feature>
<dbReference type="PANTHER" id="PTHR43249">
    <property type="entry name" value="UDP-N-ACETYL-2-AMINO-2-DEOXY-D-GLUCURONATE OXIDASE"/>
    <property type="match status" value="1"/>
</dbReference>
<gene>
    <name evidence="3" type="ORF">EFY79_15265</name>
</gene>
<dbReference type="GO" id="GO:0000166">
    <property type="term" value="F:nucleotide binding"/>
    <property type="evidence" value="ECO:0007669"/>
    <property type="project" value="InterPro"/>
</dbReference>
<evidence type="ECO:0000313" key="4">
    <source>
        <dbReference type="Proteomes" id="UP000267223"/>
    </source>
</evidence>